<dbReference type="SUPFAM" id="SSF53187">
    <property type="entry name" value="Zn-dependent exopeptidases"/>
    <property type="match status" value="1"/>
</dbReference>
<sequence>MKSAAFLILSSISSVPTLKKEVASISEKRKITIAVDDISRSKPIVVKEKVRDLLTKACEDVADNIVALPSGAGHDANQMSLLGPAGMLFIPCKDGRSHCPEEWAEKEDVCLGAEAMLRAVLHFCEMEAT</sequence>
<organism evidence="2 3">
    <name type="scientific">Tigheibacillus halophilus</name>
    <dbReference type="NCBI Taxonomy" id="361280"/>
    <lineage>
        <taxon>Bacteria</taxon>
        <taxon>Bacillati</taxon>
        <taxon>Bacillota</taxon>
        <taxon>Bacilli</taxon>
        <taxon>Bacillales</taxon>
        <taxon>Bacillaceae</taxon>
        <taxon>Tigheibacillus</taxon>
    </lineage>
</organism>
<name>A0ABU5C3Q7_9BACI</name>
<dbReference type="PANTHER" id="PTHR32494:SF5">
    <property type="entry name" value="ALLANTOATE AMIDOHYDROLASE"/>
    <property type="match status" value="1"/>
</dbReference>
<evidence type="ECO:0000313" key="2">
    <source>
        <dbReference type="EMBL" id="MDY0393521.1"/>
    </source>
</evidence>
<protein>
    <submittedName>
        <fullName evidence="2">M20/M25/M40 family metallo-hydrolase</fullName>
    </submittedName>
</protein>
<dbReference type="InterPro" id="IPR002933">
    <property type="entry name" value="Peptidase_M20"/>
</dbReference>
<dbReference type="Gene3D" id="3.40.630.10">
    <property type="entry name" value="Zn peptidases"/>
    <property type="match status" value="1"/>
</dbReference>
<dbReference type="EMBL" id="JAWDIP010000003">
    <property type="protein sequence ID" value="MDY0393521.1"/>
    <property type="molecule type" value="Genomic_DNA"/>
</dbReference>
<comment type="caution">
    <text evidence="2">The sequence shown here is derived from an EMBL/GenBank/DDBJ whole genome shotgun (WGS) entry which is preliminary data.</text>
</comment>
<dbReference type="InterPro" id="IPR010158">
    <property type="entry name" value="Amidase_Cbmase"/>
</dbReference>
<dbReference type="PANTHER" id="PTHR32494">
    <property type="entry name" value="ALLANTOATE DEIMINASE-RELATED"/>
    <property type="match status" value="1"/>
</dbReference>
<gene>
    <name evidence="2" type="ORF">RWE15_02580</name>
</gene>
<dbReference type="Pfam" id="PF01546">
    <property type="entry name" value="Peptidase_M20"/>
    <property type="match status" value="1"/>
</dbReference>
<keyword evidence="1" id="KW-0378">Hydrolase</keyword>
<dbReference type="Proteomes" id="UP001281447">
    <property type="component" value="Unassembled WGS sequence"/>
</dbReference>
<proteinExistence type="predicted"/>
<accession>A0ABU5C3Q7</accession>
<reference evidence="2 3" key="1">
    <citation type="submission" date="2023-10" db="EMBL/GenBank/DDBJ databases">
        <title>Virgibacillus halophilus 5B73C genome.</title>
        <authorList>
            <person name="Miliotis G."/>
            <person name="Sengupta P."/>
            <person name="Hameed A."/>
            <person name="Chuvochina M."/>
            <person name="Mcdonagh F."/>
            <person name="Simpson A.C."/>
            <person name="Singh N.K."/>
            <person name="Rekha P.D."/>
            <person name="Raman K."/>
            <person name="Hugenholtz P."/>
            <person name="Venkateswaran K."/>
        </authorList>
    </citation>
    <scope>NUCLEOTIDE SEQUENCE [LARGE SCALE GENOMIC DNA]</scope>
    <source>
        <strain evidence="2 3">5B73C</strain>
    </source>
</reference>
<keyword evidence="3" id="KW-1185">Reference proteome</keyword>
<evidence type="ECO:0000256" key="1">
    <source>
        <dbReference type="ARBA" id="ARBA00022801"/>
    </source>
</evidence>
<evidence type="ECO:0000313" key="3">
    <source>
        <dbReference type="Proteomes" id="UP001281447"/>
    </source>
</evidence>